<keyword evidence="3 4" id="KW-0597">Phosphoprotein</keyword>
<dbReference type="InterPro" id="IPR013655">
    <property type="entry name" value="PAS_fold_3"/>
</dbReference>
<reference evidence="9" key="1">
    <citation type="submission" date="2021-03" db="EMBL/GenBank/DDBJ databases">
        <title>Genome sequencing and assembly of Tianweitania sediminis.</title>
        <authorList>
            <person name="Chhetri G."/>
        </authorList>
    </citation>
    <scope>NUCLEOTIDE SEQUENCE</scope>
    <source>
        <strain evidence="9">Z8</strain>
    </source>
</reference>
<organism evidence="9 10">
    <name type="scientific">Tianweitania sediminis</name>
    <dbReference type="NCBI Taxonomy" id="1502156"/>
    <lineage>
        <taxon>Bacteria</taxon>
        <taxon>Pseudomonadati</taxon>
        <taxon>Pseudomonadota</taxon>
        <taxon>Alphaproteobacteria</taxon>
        <taxon>Hyphomicrobiales</taxon>
        <taxon>Phyllobacteriaceae</taxon>
        <taxon>Tianweitania</taxon>
    </lineage>
</organism>
<dbReference type="InterPro" id="IPR003594">
    <property type="entry name" value="HATPase_dom"/>
</dbReference>
<evidence type="ECO:0000259" key="8">
    <source>
        <dbReference type="PROSITE" id="PS50113"/>
    </source>
</evidence>
<dbReference type="EMBL" id="JAGIYY010000002">
    <property type="protein sequence ID" value="MBP0438671.1"/>
    <property type="molecule type" value="Genomic_DNA"/>
</dbReference>
<evidence type="ECO:0000256" key="4">
    <source>
        <dbReference type="PROSITE-ProRule" id="PRU00169"/>
    </source>
</evidence>
<dbReference type="PROSITE" id="PS50109">
    <property type="entry name" value="HIS_KIN"/>
    <property type="match status" value="1"/>
</dbReference>
<dbReference type="Pfam" id="PF00072">
    <property type="entry name" value="Response_reg"/>
    <property type="match status" value="1"/>
</dbReference>
<dbReference type="SUPFAM" id="SSF55874">
    <property type="entry name" value="ATPase domain of HSP90 chaperone/DNA topoisomerase II/histidine kinase"/>
    <property type="match status" value="1"/>
</dbReference>
<dbReference type="Gene3D" id="1.10.287.130">
    <property type="match status" value="1"/>
</dbReference>
<dbReference type="GO" id="GO:0000155">
    <property type="term" value="F:phosphorelay sensor kinase activity"/>
    <property type="evidence" value="ECO:0007669"/>
    <property type="project" value="InterPro"/>
</dbReference>
<feature type="modified residue" description="4-aspartylphosphate" evidence="4">
    <location>
        <position position="612"/>
    </location>
</feature>
<gene>
    <name evidence="9" type="ORF">J5Y06_08430</name>
</gene>
<dbReference type="PROSITE" id="PS50113">
    <property type="entry name" value="PAC"/>
    <property type="match status" value="1"/>
</dbReference>
<dbReference type="SMART" id="SM00387">
    <property type="entry name" value="HATPase_c"/>
    <property type="match status" value="1"/>
</dbReference>
<dbReference type="Pfam" id="PF00512">
    <property type="entry name" value="HisKA"/>
    <property type="match status" value="1"/>
</dbReference>
<comment type="catalytic activity">
    <reaction evidence="1">
        <text>ATP + protein L-histidine = ADP + protein N-phospho-L-histidine.</text>
        <dbReference type="EC" id="2.7.13.3"/>
    </reaction>
</comment>
<feature type="domain" description="PAC" evidence="8">
    <location>
        <begin position="218"/>
        <end position="269"/>
    </location>
</feature>
<evidence type="ECO:0000256" key="1">
    <source>
        <dbReference type="ARBA" id="ARBA00000085"/>
    </source>
</evidence>
<comment type="caution">
    <text evidence="9">The sequence shown here is derived from an EMBL/GenBank/DDBJ whole genome shotgun (WGS) entry which is preliminary data.</text>
</comment>
<dbReference type="InterPro" id="IPR036890">
    <property type="entry name" value="HATPase_C_sf"/>
</dbReference>
<dbReference type="InterPro" id="IPR036097">
    <property type="entry name" value="HisK_dim/P_sf"/>
</dbReference>
<keyword evidence="10" id="KW-1185">Reference proteome</keyword>
<evidence type="ECO:0000256" key="3">
    <source>
        <dbReference type="ARBA" id="ARBA00022553"/>
    </source>
</evidence>
<dbReference type="SMART" id="SM00388">
    <property type="entry name" value="HisKA"/>
    <property type="match status" value="1"/>
</dbReference>
<dbReference type="SUPFAM" id="SSF47384">
    <property type="entry name" value="Homodimeric domain of signal transducing histidine kinase"/>
    <property type="match status" value="1"/>
</dbReference>
<dbReference type="EC" id="2.7.13.3" evidence="2"/>
<dbReference type="PANTHER" id="PTHR43065:SF42">
    <property type="entry name" value="TWO-COMPONENT SENSOR PPRA"/>
    <property type="match status" value="1"/>
</dbReference>
<dbReference type="InterPro" id="IPR005467">
    <property type="entry name" value="His_kinase_dom"/>
</dbReference>
<proteinExistence type="predicted"/>
<evidence type="ECO:0000313" key="9">
    <source>
        <dbReference type="EMBL" id="MBP0438671.1"/>
    </source>
</evidence>
<feature type="domain" description="Response regulatory" evidence="6">
    <location>
        <begin position="562"/>
        <end position="673"/>
    </location>
</feature>
<dbReference type="InterPro" id="IPR035965">
    <property type="entry name" value="PAS-like_dom_sf"/>
</dbReference>
<dbReference type="Gene3D" id="3.30.450.20">
    <property type="entry name" value="PAS domain"/>
    <property type="match status" value="1"/>
</dbReference>
<accession>A0A8J7RHS2</accession>
<dbReference type="PANTHER" id="PTHR43065">
    <property type="entry name" value="SENSOR HISTIDINE KINASE"/>
    <property type="match status" value="1"/>
</dbReference>
<dbReference type="SUPFAM" id="SSF52172">
    <property type="entry name" value="CheY-like"/>
    <property type="match status" value="1"/>
</dbReference>
<dbReference type="InterPro" id="IPR000700">
    <property type="entry name" value="PAS-assoc_C"/>
</dbReference>
<dbReference type="Gene3D" id="3.30.565.10">
    <property type="entry name" value="Histidine kinase-like ATPase, C-terminal domain"/>
    <property type="match status" value="1"/>
</dbReference>
<dbReference type="SUPFAM" id="SSF55785">
    <property type="entry name" value="PYP-like sensor domain (PAS domain)"/>
    <property type="match status" value="1"/>
</dbReference>
<feature type="domain" description="PAS" evidence="7">
    <location>
        <begin position="144"/>
        <end position="215"/>
    </location>
</feature>
<dbReference type="AlphaFoldDB" id="A0A8J7RHS2"/>
<evidence type="ECO:0000259" key="7">
    <source>
        <dbReference type="PROSITE" id="PS50112"/>
    </source>
</evidence>
<dbReference type="InterPro" id="IPR001789">
    <property type="entry name" value="Sig_transdc_resp-reg_receiver"/>
</dbReference>
<dbReference type="CDD" id="cd00130">
    <property type="entry name" value="PAS"/>
    <property type="match status" value="1"/>
</dbReference>
<dbReference type="InterPro" id="IPR011006">
    <property type="entry name" value="CheY-like_superfamily"/>
</dbReference>
<protein>
    <recommendedName>
        <fullName evidence="2">histidine kinase</fullName>
        <ecNumber evidence="2">2.7.13.3</ecNumber>
    </recommendedName>
</protein>
<dbReference type="InterPro" id="IPR004358">
    <property type="entry name" value="Sig_transdc_His_kin-like_C"/>
</dbReference>
<dbReference type="InterPro" id="IPR000014">
    <property type="entry name" value="PAS"/>
</dbReference>
<feature type="domain" description="Histidine kinase" evidence="5">
    <location>
        <begin position="321"/>
        <end position="539"/>
    </location>
</feature>
<dbReference type="Gene3D" id="3.40.50.2300">
    <property type="match status" value="1"/>
</dbReference>
<dbReference type="Pfam" id="PF02518">
    <property type="entry name" value="HATPase_c"/>
    <property type="match status" value="1"/>
</dbReference>
<dbReference type="PRINTS" id="PR00344">
    <property type="entry name" value="BCTRLSENSOR"/>
</dbReference>
<dbReference type="SMART" id="SM00448">
    <property type="entry name" value="REC"/>
    <property type="match status" value="1"/>
</dbReference>
<evidence type="ECO:0000259" key="5">
    <source>
        <dbReference type="PROSITE" id="PS50109"/>
    </source>
</evidence>
<dbReference type="RefSeq" id="WP_209334696.1">
    <property type="nucleotide sequence ID" value="NZ_JAGIYY010000002.1"/>
</dbReference>
<evidence type="ECO:0000256" key="2">
    <source>
        <dbReference type="ARBA" id="ARBA00012438"/>
    </source>
</evidence>
<evidence type="ECO:0000313" key="10">
    <source>
        <dbReference type="Proteomes" id="UP000666240"/>
    </source>
</evidence>
<sequence>MAGEALILAPRGRDAEVASRLLSAAGIGSIVCASYRDLVERLTDDACFAVITEESLRGEDLDHLRSAMAEQAPWSDFQFIVLTASGALPERTRSATKLSEVLRNVSFLERPFHPTSFTSLARTAKKGRDRQYEARARMEELHESRNRLNTALSAGRLGAWELDLASMTLTTTATCKAIFGYAPDEPFAYADLLARIHPQDLPRMRAAVEESLRRGIDYLIEYRTIWRDGSEHWAAIQARVLNHGDPGAQMVGVSADVTARRKAETDIQRLNETLEARVVERTAELEAAHRTVLSEITQREKAESLLRQSQKVEMIGQLTGGVAHDFNNLLMAVLGNLDLLRKNLPEEPKIQRLIDGAMQGAKRGAALTQRLLAFARRQELSVEPVNVSELVRQMTDLIDKSTGANIEWQLRLSDEVPLALIDPNQVELALLNLVVNSRDAMPEGGVLTISVESAIVAEEGELPAGEYVRLTVTDTGQGMDLDTLKKATEPFYSTKELGKGTGLGLSMVHGLAQQLSGMLRLTSTPGRGTTAELWLPASAGQEASIRPAELVDPGPDQPLLATILTVDDDPLIAMSTVDMLEDLGHEVIEANSAAQALEIIKSGRRIDVLMTDFSMPKMNGAQLAEAALQIVPDLRILLATGYAELPPGYSLDLPRLSKPYQQADLQREIERLIRR</sequence>
<dbReference type="InterPro" id="IPR003661">
    <property type="entry name" value="HisK_dim/P_dom"/>
</dbReference>
<evidence type="ECO:0000259" key="6">
    <source>
        <dbReference type="PROSITE" id="PS50110"/>
    </source>
</evidence>
<dbReference type="PROSITE" id="PS50110">
    <property type="entry name" value="RESPONSE_REGULATORY"/>
    <property type="match status" value="1"/>
</dbReference>
<dbReference type="PROSITE" id="PS50112">
    <property type="entry name" value="PAS"/>
    <property type="match status" value="1"/>
</dbReference>
<dbReference type="Proteomes" id="UP000666240">
    <property type="component" value="Unassembled WGS sequence"/>
</dbReference>
<name>A0A8J7RHS2_9HYPH</name>
<dbReference type="Pfam" id="PF08447">
    <property type="entry name" value="PAS_3"/>
    <property type="match status" value="1"/>
</dbReference>